<comment type="caution">
    <text evidence="1">The sequence shown here is derived from an EMBL/GenBank/DDBJ whole genome shotgun (WGS) entry which is preliminary data.</text>
</comment>
<dbReference type="Proteomes" id="UP000676336">
    <property type="component" value="Unassembled WGS sequence"/>
</dbReference>
<sequence>MPSEGILRQCLRLTMTTAVRHFMECHYQKFDASKLPKITSAGKASIKDPLETILELTHLMNLTENESDEENDDISMLIASFIKNPESVLQELDIQRLRAVIYRDVDDTKQLQCLTLAIVYFTSVLMVLRYRDIIETNQTNLS</sequence>
<accession>A0A8S3GWH1</accession>
<dbReference type="EMBL" id="CAJOBI010312366">
    <property type="protein sequence ID" value="CAF5171896.1"/>
    <property type="molecule type" value="Genomic_DNA"/>
</dbReference>
<organism evidence="1 2">
    <name type="scientific">Rotaria magnacalcarata</name>
    <dbReference type="NCBI Taxonomy" id="392030"/>
    <lineage>
        <taxon>Eukaryota</taxon>
        <taxon>Metazoa</taxon>
        <taxon>Spiralia</taxon>
        <taxon>Gnathifera</taxon>
        <taxon>Rotifera</taxon>
        <taxon>Eurotatoria</taxon>
        <taxon>Bdelloidea</taxon>
        <taxon>Philodinida</taxon>
        <taxon>Philodinidae</taxon>
        <taxon>Rotaria</taxon>
    </lineage>
</organism>
<reference evidence="1" key="1">
    <citation type="submission" date="2021-02" db="EMBL/GenBank/DDBJ databases">
        <authorList>
            <person name="Nowell W R."/>
        </authorList>
    </citation>
    <scope>NUCLEOTIDE SEQUENCE</scope>
</reference>
<protein>
    <submittedName>
        <fullName evidence="1">Uncharacterized protein</fullName>
    </submittedName>
</protein>
<evidence type="ECO:0000313" key="2">
    <source>
        <dbReference type="Proteomes" id="UP000676336"/>
    </source>
</evidence>
<dbReference type="AlphaFoldDB" id="A0A8S3GWH1"/>
<name>A0A8S3GWH1_9BILA</name>
<evidence type="ECO:0000313" key="1">
    <source>
        <dbReference type="EMBL" id="CAF5171896.1"/>
    </source>
</evidence>
<proteinExistence type="predicted"/>
<gene>
    <name evidence="1" type="ORF">SMN809_LOCUS65939</name>
</gene>